<evidence type="ECO:0000313" key="5">
    <source>
        <dbReference type="Proteomes" id="UP001289374"/>
    </source>
</evidence>
<evidence type="ECO:0000256" key="2">
    <source>
        <dbReference type="SAM" id="MobiDB-lite"/>
    </source>
</evidence>
<reference evidence="4" key="1">
    <citation type="submission" date="2020-06" db="EMBL/GenBank/DDBJ databases">
        <authorList>
            <person name="Li T."/>
            <person name="Hu X."/>
            <person name="Zhang T."/>
            <person name="Song X."/>
            <person name="Zhang H."/>
            <person name="Dai N."/>
            <person name="Sheng W."/>
            <person name="Hou X."/>
            <person name="Wei L."/>
        </authorList>
    </citation>
    <scope>NUCLEOTIDE SEQUENCE</scope>
    <source>
        <strain evidence="4">K16</strain>
        <tissue evidence="4">Leaf</tissue>
    </source>
</reference>
<evidence type="ECO:0000313" key="4">
    <source>
        <dbReference type="EMBL" id="KAK4382900.1"/>
    </source>
</evidence>
<dbReference type="InterPro" id="IPR008906">
    <property type="entry name" value="HATC_C_dom"/>
</dbReference>
<name>A0AAE1W0N6_9LAMI</name>
<sequence>MAEIDKSTLNGAMVSRGPLSKTSKVWSLQAIHHRHSNEPSLLLMLGCRIIEGKTKSGDTIQFAGKFYYIKPFVKHGVHQPDGVDEMRRRFVPHYCKFLLYTYHLLKDVAITVNESSNLDRHWKRPKRDSNISKPMNIDVDDEASSHALSMLNFVKKLEDEVLDVEDDKEANDQFRALIYLPLFQLQWVLRQNVLVMWRSAAYDKARLSSSKKLSKGILERQFKKTNTRLEDAQAKESEEFSKIQSIMDALECIEKKLVDLKEQRTNFESLYREAKRRSSVVRDDVPRNTISEDDVDTDEVYYVSFFTSLSGTASAFEKYIGSNCDGVRIFVINGILKEVSINCTQGYWSFLLRTRLRWLLGHIFYLLLVEHNRPLCQSSGGNRSRHHKLTRIDFNAAMANDEVKEFFRRDTKEKIDVMKEQVRDRLYELFNDYKLRYGHTLQGTPGSPGSSFSRVSSSSSSSVGISMQYTDYKVTRTFTIEQEFSMYKTGGKEDHVKSELEKYLDEDVEMHRDKFDILNLWKINTQRFPILLKMARDLLAVQDSTVTSKFTFSTGGRVLDAFRSLLSPKIVQALVCTQNWIRKDSKPISIEEDLSELEVVEKCIMAIGGVRQSWLSCLGS</sequence>
<proteinExistence type="predicted"/>
<organism evidence="4 5">
    <name type="scientific">Sesamum angolense</name>
    <dbReference type="NCBI Taxonomy" id="2727404"/>
    <lineage>
        <taxon>Eukaryota</taxon>
        <taxon>Viridiplantae</taxon>
        <taxon>Streptophyta</taxon>
        <taxon>Embryophyta</taxon>
        <taxon>Tracheophyta</taxon>
        <taxon>Spermatophyta</taxon>
        <taxon>Magnoliopsida</taxon>
        <taxon>eudicotyledons</taxon>
        <taxon>Gunneridae</taxon>
        <taxon>Pentapetalae</taxon>
        <taxon>asterids</taxon>
        <taxon>lamiids</taxon>
        <taxon>Lamiales</taxon>
        <taxon>Pedaliaceae</taxon>
        <taxon>Sesamum</taxon>
    </lineage>
</organism>
<feature type="region of interest" description="Disordered" evidence="2">
    <location>
        <begin position="441"/>
        <end position="460"/>
    </location>
</feature>
<dbReference type="Pfam" id="PF05699">
    <property type="entry name" value="Dimer_Tnp_hAT"/>
    <property type="match status" value="1"/>
</dbReference>
<feature type="compositionally biased region" description="Low complexity" evidence="2">
    <location>
        <begin position="447"/>
        <end position="460"/>
    </location>
</feature>
<keyword evidence="1" id="KW-0175">Coiled coil</keyword>
<reference evidence="4" key="2">
    <citation type="journal article" date="2024" name="Plant">
        <title>Genomic evolution and insights into agronomic trait innovations of Sesamum species.</title>
        <authorList>
            <person name="Miao H."/>
            <person name="Wang L."/>
            <person name="Qu L."/>
            <person name="Liu H."/>
            <person name="Sun Y."/>
            <person name="Le M."/>
            <person name="Wang Q."/>
            <person name="Wei S."/>
            <person name="Zheng Y."/>
            <person name="Lin W."/>
            <person name="Duan Y."/>
            <person name="Cao H."/>
            <person name="Xiong S."/>
            <person name="Wang X."/>
            <person name="Wei L."/>
            <person name="Li C."/>
            <person name="Ma Q."/>
            <person name="Ju M."/>
            <person name="Zhao R."/>
            <person name="Li G."/>
            <person name="Mu C."/>
            <person name="Tian Q."/>
            <person name="Mei H."/>
            <person name="Zhang T."/>
            <person name="Gao T."/>
            <person name="Zhang H."/>
        </authorList>
    </citation>
    <scope>NUCLEOTIDE SEQUENCE</scope>
    <source>
        <strain evidence="4">K16</strain>
    </source>
</reference>
<dbReference type="GO" id="GO:0046983">
    <property type="term" value="F:protein dimerization activity"/>
    <property type="evidence" value="ECO:0007669"/>
    <property type="project" value="InterPro"/>
</dbReference>
<protein>
    <submittedName>
        <fullName evidence="4">AC transposase</fullName>
    </submittedName>
</protein>
<dbReference type="Proteomes" id="UP001289374">
    <property type="component" value="Unassembled WGS sequence"/>
</dbReference>
<dbReference type="PANTHER" id="PTHR23272:SF184">
    <property type="entry name" value="OS03G0311250 PROTEIN"/>
    <property type="match status" value="1"/>
</dbReference>
<dbReference type="InterPro" id="IPR012337">
    <property type="entry name" value="RNaseH-like_sf"/>
</dbReference>
<dbReference type="SUPFAM" id="SSF53098">
    <property type="entry name" value="Ribonuclease H-like"/>
    <property type="match status" value="1"/>
</dbReference>
<dbReference type="PANTHER" id="PTHR23272">
    <property type="entry name" value="BED FINGER-RELATED"/>
    <property type="match status" value="1"/>
</dbReference>
<dbReference type="AlphaFoldDB" id="A0AAE1W0N6"/>
<dbReference type="EMBL" id="JACGWL010000631">
    <property type="protein sequence ID" value="KAK4382900.1"/>
    <property type="molecule type" value="Genomic_DNA"/>
</dbReference>
<comment type="caution">
    <text evidence="4">The sequence shown here is derived from an EMBL/GenBank/DDBJ whole genome shotgun (WGS) entry which is preliminary data.</text>
</comment>
<keyword evidence="5" id="KW-1185">Reference proteome</keyword>
<evidence type="ECO:0000259" key="3">
    <source>
        <dbReference type="Pfam" id="PF05699"/>
    </source>
</evidence>
<feature type="domain" description="HAT C-terminal dimerisation" evidence="3">
    <location>
        <begin position="499"/>
        <end position="581"/>
    </location>
</feature>
<accession>A0AAE1W0N6</accession>
<feature type="coiled-coil region" evidence="1">
    <location>
        <begin position="215"/>
        <end position="277"/>
    </location>
</feature>
<evidence type="ECO:0000256" key="1">
    <source>
        <dbReference type="SAM" id="Coils"/>
    </source>
</evidence>
<gene>
    <name evidence="4" type="ORF">Sango_2828000</name>
</gene>